<evidence type="ECO:0000313" key="1">
    <source>
        <dbReference type="EMBL" id="JAP36844.1"/>
    </source>
</evidence>
<dbReference type="EMBL" id="GEDG01001542">
    <property type="protein sequence ID" value="JAP36844.1"/>
    <property type="molecule type" value="Transcribed_RNA"/>
</dbReference>
<organism evidence="1">
    <name type="scientific">Solanum chacoense</name>
    <name type="common">Chaco potato</name>
    <dbReference type="NCBI Taxonomy" id="4108"/>
    <lineage>
        <taxon>Eukaryota</taxon>
        <taxon>Viridiplantae</taxon>
        <taxon>Streptophyta</taxon>
        <taxon>Embryophyta</taxon>
        <taxon>Tracheophyta</taxon>
        <taxon>Spermatophyta</taxon>
        <taxon>Magnoliopsida</taxon>
        <taxon>eudicotyledons</taxon>
        <taxon>Gunneridae</taxon>
        <taxon>Pentapetalae</taxon>
        <taxon>asterids</taxon>
        <taxon>lamiids</taxon>
        <taxon>Solanales</taxon>
        <taxon>Solanaceae</taxon>
        <taxon>Solanoideae</taxon>
        <taxon>Solaneae</taxon>
        <taxon>Solanum</taxon>
    </lineage>
</organism>
<name>A0A0V0IWC9_SOLCH</name>
<protein>
    <submittedName>
        <fullName evidence="1">Putative ovule protein</fullName>
    </submittedName>
</protein>
<reference evidence="1" key="1">
    <citation type="submission" date="2015-12" db="EMBL/GenBank/DDBJ databases">
        <title>Gene expression during late stages of embryo sac development: a critical building block for successful pollen-pistil interactions.</title>
        <authorList>
            <person name="Liu Y."/>
            <person name="Joly V."/>
            <person name="Sabar M."/>
            <person name="Matton D.P."/>
        </authorList>
    </citation>
    <scope>NUCLEOTIDE SEQUENCE</scope>
</reference>
<sequence length="75" mass="8611">MSPLGTNYFSRSLHKLNLSFKVSSAKDPSQAPHLSCLTNFQSFRYCQLNTPNTRKQICRCQIYVEEEDLHLSSLS</sequence>
<proteinExistence type="predicted"/>
<dbReference type="AlphaFoldDB" id="A0A0V0IWC9"/>
<accession>A0A0V0IWC9</accession>